<evidence type="ECO:0000256" key="3">
    <source>
        <dbReference type="RuleBase" id="RU003476"/>
    </source>
</evidence>
<dbReference type="GO" id="GO:0019693">
    <property type="term" value="P:ribose phosphate metabolic process"/>
    <property type="evidence" value="ECO:0007669"/>
    <property type="project" value="TreeGrafter"/>
</dbReference>
<dbReference type="Proteomes" id="UP000321901">
    <property type="component" value="Unassembled WGS sequence"/>
</dbReference>
<dbReference type="Pfam" id="PF00293">
    <property type="entry name" value="NUDIX"/>
    <property type="match status" value="1"/>
</dbReference>
<evidence type="ECO:0000313" key="5">
    <source>
        <dbReference type="EMBL" id="GEN85165.1"/>
    </source>
</evidence>
<evidence type="ECO:0000256" key="1">
    <source>
        <dbReference type="ARBA" id="ARBA00001946"/>
    </source>
</evidence>
<dbReference type="PANTHER" id="PTHR11839">
    <property type="entry name" value="UDP/ADP-SUGAR PYROPHOSPHATASE"/>
    <property type="match status" value="1"/>
</dbReference>
<dbReference type="GO" id="GO:0016462">
    <property type="term" value="F:pyrophosphatase activity"/>
    <property type="evidence" value="ECO:0007669"/>
    <property type="project" value="UniProtKB-ARBA"/>
</dbReference>
<protein>
    <submittedName>
        <fullName evidence="5">DNA mismatch repair protein MutT</fullName>
    </submittedName>
</protein>
<dbReference type="PRINTS" id="PR00502">
    <property type="entry name" value="NUDIXFAMILY"/>
</dbReference>
<dbReference type="GO" id="GO:0006753">
    <property type="term" value="P:nucleoside phosphate metabolic process"/>
    <property type="evidence" value="ECO:0007669"/>
    <property type="project" value="TreeGrafter"/>
</dbReference>
<evidence type="ECO:0000259" key="4">
    <source>
        <dbReference type="PROSITE" id="PS51462"/>
    </source>
</evidence>
<sequence>MGKWRVLNSEYTFKSPFGNLRNDTCEMPDGTVIENYYVNEYADWVNAIVLTEDEEIVLVEQYRHPGNDFYLEVPAGKVEEGETYEEAIRREIREETGYVSEQALIPLGEFMVNPATQTNNVITFLMFDAKLTHVQELDETEVLEVKHFPFAGMGEMIRNKEITQLFTVSAYHLAIDFIRNGRDED</sequence>
<dbReference type="PANTHER" id="PTHR11839:SF18">
    <property type="entry name" value="NUDIX HYDROLASE DOMAIN-CONTAINING PROTEIN"/>
    <property type="match status" value="1"/>
</dbReference>
<keyword evidence="6" id="KW-1185">Reference proteome</keyword>
<evidence type="ECO:0000256" key="2">
    <source>
        <dbReference type="ARBA" id="ARBA00022801"/>
    </source>
</evidence>
<comment type="cofactor">
    <cofactor evidence="1">
        <name>Mg(2+)</name>
        <dbReference type="ChEBI" id="CHEBI:18420"/>
    </cofactor>
</comment>
<dbReference type="RefSeq" id="WP_246111035.1">
    <property type="nucleotide sequence ID" value="NZ_BJYL01000063.1"/>
</dbReference>
<dbReference type="Gene3D" id="3.90.79.10">
    <property type="entry name" value="Nucleoside Triphosphate Pyrophosphohydrolase"/>
    <property type="match status" value="1"/>
</dbReference>
<dbReference type="InterPro" id="IPR015797">
    <property type="entry name" value="NUDIX_hydrolase-like_dom_sf"/>
</dbReference>
<dbReference type="EMBL" id="BJYL01000063">
    <property type="protein sequence ID" value="GEN85165.1"/>
    <property type="molecule type" value="Genomic_DNA"/>
</dbReference>
<dbReference type="CDD" id="cd03424">
    <property type="entry name" value="NUDIX_ADPRase_Nudt5_UGPPase_Nudt14"/>
    <property type="match status" value="1"/>
</dbReference>
<accession>A0A511ZCI3</accession>
<dbReference type="InterPro" id="IPR020084">
    <property type="entry name" value="NUDIX_hydrolase_CS"/>
</dbReference>
<dbReference type="AlphaFoldDB" id="A0A511ZCI3"/>
<name>A0A511ZCI3_9BACL</name>
<evidence type="ECO:0000313" key="6">
    <source>
        <dbReference type="Proteomes" id="UP000321901"/>
    </source>
</evidence>
<dbReference type="PROSITE" id="PS00893">
    <property type="entry name" value="NUDIX_BOX"/>
    <property type="match status" value="1"/>
</dbReference>
<organism evidence="5 6">
    <name type="scientific">Sporosarcina luteola</name>
    <dbReference type="NCBI Taxonomy" id="582850"/>
    <lineage>
        <taxon>Bacteria</taxon>
        <taxon>Bacillati</taxon>
        <taxon>Bacillota</taxon>
        <taxon>Bacilli</taxon>
        <taxon>Bacillales</taxon>
        <taxon>Caryophanaceae</taxon>
        <taxon>Sporosarcina</taxon>
    </lineage>
</organism>
<keyword evidence="2 3" id="KW-0378">Hydrolase</keyword>
<comment type="similarity">
    <text evidence="3">Belongs to the Nudix hydrolase family.</text>
</comment>
<dbReference type="InterPro" id="IPR000086">
    <property type="entry name" value="NUDIX_hydrolase_dom"/>
</dbReference>
<gene>
    <name evidence="5" type="ORF">SLU01_34770</name>
</gene>
<dbReference type="SUPFAM" id="SSF55811">
    <property type="entry name" value="Nudix"/>
    <property type="match status" value="1"/>
</dbReference>
<dbReference type="PROSITE" id="PS51462">
    <property type="entry name" value="NUDIX"/>
    <property type="match status" value="1"/>
</dbReference>
<proteinExistence type="inferred from homology"/>
<reference evidence="5 6" key="1">
    <citation type="submission" date="2019-07" db="EMBL/GenBank/DDBJ databases">
        <title>Whole genome shotgun sequence of Sporosarcina luteola NBRC 105378.</title>
        <authorList>
            <person name="Hosoyama A."/>
            <person name="Uohara A."/>
            <person name="Ohji S."/>
            <person name="Ichikawa N."/>
        </authorList>
    </citation>
    <scope>NUCLEOTIDE SEQUENCE [LARGE SCALE GENOMIC DNA]</scope>
    <source>
        <strain evidence="5 6">NBRC 105378</strain>
    </source>
</reference>
<comment type="caution">
    <text evidence="5">The sequence shown here is derived from an EMBL/GenBank/DDBJ whole genome shotgun (WGS) entry which is preliminary data.</text>
</comment>
<feature type="domain" description="Nudix hydrolase" evidence="4">
    <location>
        <begin position="40"/>
        <end position="170"/>
    </location>
</feature>
<dbReference type="InterPro" id="IPR020476">
    <property type="entry name" value="Nudix_hydrolase"/>
</dbReference>